<dbReference type="PANTHER" id="PTHR30349:SF64">
    <property type="entry name" value="PROPHAGE INTEGRASE INTD-RELATED"/>
    <property type="match status" value="1"/>
</dbReference>
<dbReference type="GO" id="GO:0006310">
    <property type="term" value="P:DNA recombination"/>
    <property type="evidence" value="ECO:0007669"/>
    <property type="project" value="UniProtKB-KW"/>
</dbReference>
<reference evidence="8 9" key="1">
    <citation type="submission" date="2020-08" db="EMBL/GenBank/DDBJ databases">
        <title>Genomic Encyclopedia of Type Strains, Phase IV (KMG-IV): sequencing the most valuable type-strain genomes for metagenomic binning, comparative biology and taxonomic classification.</title>
        <authorList>
            <person name="Goeker M."/>
        </authorList>
    </citation>
    <scope>NUCLEOTIDE SEQUENCE [LARGE SCALE GENOMIC DNA]</scope>
    <source>
        <strain evidence="8 9">DSM 11490</strain>
    </source>
</reference>
<comment type="caution">
    <text evidence="8">The sequence shown here is derived from an EMBL/GenBank/DDBJ whole genome shotgun (WGS) entry which is preliminary data.</text>
</comment>
<accession>A0AA40VCN4</accession>
<evidence type="ECO:0000313" key="8">
    <source>
        <dbReference type="EMBL" id="MBA8915132.1"/>
    </source>
</evidence>
<dbReference type="Pfam" id="PF00589">
    <property type="entry name" value="Phage_integrase"/>
    <property type="match status" value="1"/>
</dbReference>
<proteinExistence type="inferred from homology"/>
<dbReference type="InterPro" id="IPR011010">
    <property type="entry name" value="DNA_brk_join_enz"/>
</dbReference>
<dbReference type="PROSITE" id="PS51900">
    <property type="entry name" value="CB"/>
    <property type="match status" value="1"/>
</dbReference>
<organism evidence="8 9">
    <name type="scientific">Methylorubrum thiocyanatum</name>
    <dbReference type="NCBI Taxonomy" id="47958"/>
    <lineage>
        <taxon>Bacteria</taxon>
        <taxon>Pseudomonadati</taxon>
        <taxon>Pseudomonadota</taxon>
        <taxon>Alphaproteobacteria</taxon>
        <taxon>Hyphomicrobiales</taxon>
        <taxon>Methylobacteriaceae</taxon>
        <taxon>Methylorubrum</taxon>
    </lineage>
</organism>
<keyword evidence="2" id="KW-0229">DNA integration</keyword>
<dbReference type="InterPro" id="IPR046668">
    <property type="entry name" value="DUF6538"/>
</dbReference>
<dbReference type="PANTHER" id="PTHR30349">
    <property type="entry name" value="PHAGE INTEGRASE-RELATED"/>
    <property type="match status" value="1"/>
</dbReference>
<evidence type="ECO:0000259" key="6">
    <source>
        <dbReference type="PROSITE" id="PS51898"/>
    </source>
</evidence>
<keyword evidence="4" id="KW-0233">DNA recombination</keyword>
<protein>
    <submittedName>
        <fullName evidence="8">Integrase</fullName>
    </submittedName>
</protein>
<dbReference type="InterPro" id="IPR050090">
    <property type="entry name" value="Tyrosine_recombinase_XerCD"/>
</dbReference>
<dbReference type="EMBL" id="JACJIB010000008">
    <property type="protein sequence ID" value="MBA8915132.1"/>
    <property type="molecule type" value="Genomic_DNA"/>
</dbReference>
<dbReference type="Gene3D" id="1.10.443.10">
    <property type="entry name" value="Intergrase catalytic core"/>
    <property type="match status" value="1"/>
</dbReference>
<feature type="domain" description="Tyr recombinase" evidence="6">
    <location>
        <begin position="272"/>
        <end position="469"/>
    </location>
</feature>
<keyword evidence="9" id="KW-1185">Reference proteome</keyword>
<gene>
    <name evidence="8" type="ORF">HNR51_004232</name>
</gene>
<dbReference type="CDD" id="cd01184">
    <property type="entry name" value="INT_C_like_1"/>
    <property type="match status" value="1"/>
</dbReference>
<evidence type="ECO:0000256" key="2">
    <source>
        <dbReference type="ARBA" id="ARBA00022908"/>
    </source>
</evidence>
<evidence type="ECO:0000256" key="5">
    <source>
        <dbReference type="PROSITE-ProRule" id="PRU01248"/>
    </source>
</evidence>
<sequence>MLALVGRREEKASLATKDVGEAKRRHAAHAAQVEARWANLRAGVRRLNLLEVNAIAGEVYDDLIAKFQVGRFSPVYNLATTGIIERFVEDTGSTNRKAFLRLYGPEIDGHLARKGLVVDPETRGSLEYAIAKAILQANTQSLKYLDGDFSPDPMAGRFPKMPAKPVTVALPLDEWFSKYAEASKLAASTRKRWRPALATLEASVGHDDLARVTPDNIADWVDALATDGRADKTIRDVYLASAKALFGWMQGKRKIAANPCAGLRVKVVEGPVLRERFFTEAEITTILAASLASQRGRLSAEQAAARRWVPWLCAYSGARVGEVMQLRREDIRFEGGVRFFRITPEAGTVKTKRFRDVPIHPHLIEMGFLDYVDTRSKELFFDKARGRGGSDANPLSKKVGERLAAWVRKLGITDVGVDPNHGWRHSFKTRGRQGGMRDSVLDAIQGHAPDTEGRKYGGFTVRMMASEMELFPRYTLAHTDREAEIPV</sequence>
<name>A0AA40VCN4_9HYPH</name>
<evidence type="ECO:0000256" key="1">
    <source>
        <dbReference type="ARBA" id="ARBA00008857"/>
    </source>
</evidence>
<evidence type="ECO:0000256" key="4">
    <source>
        <dbReference type="ARBA" id="ARBA00023172"/>
    </source>
</evidence>
<dbReference type="InterPro" id="IPR010998">
    <property type="entry name" value="Integrase_recombinase_N"/>
</dbReference>
<keyword evidence="3 5" id="KW-0238">DNA-binding</keyword>
<dbReference type="GO" id="GO:0003677">
    <property type="term" value="F:DNA binding"/>
    <property type="evidence" value="ECO:0007669"/>
    <property type="project" value="UniProtKB-UniRule"/>
</dbReference>
<dbReference type="InterPro" id="IPR013762">
    <property type="entry name" value="Integrase-like_cat_sf"/>
</dbReference>
<dbReference type="InterPro" id="IPR044068">
    <property type="entry name" value="CB"/>
</dbReference>
<evidence type="ECO:0000313" key="9">
    <source>
        <dbReference type="Proteomes" id="UP000543554"/>
    </source>
</evidence>
<dbReference type="PROSITE" id="PS51898">
    <property type="entry name" value="TYR_RECOMBINASE"/>
    <property type="match status" value="1"/>
</dbReference>
<feature type="domain" description="Core-binding (CB)" evidence="7">
    <location>
        <begin position="166"/>
        <end position="250"/>
    </location>
</feature>
<evidence type="ECO:0000256" key="3">
    <source>
        <dbReference type="ARBA" id="ARBA00023125"/>
    </source>
</evidence>
<evidence type="ECO:0000259" key="7">
    <source>
        <dbReference type="PROSITE" id="PS51900"/>
    </source>
</evidence>
<dbReference type="SUPFAM" id="SSF56349">
    <property type="entry name" value="DNA breaking-rejoining enzymes"/>
    <property type="match status" value="1"/>
</dbReference>
<dbReference type="Proteomes" id="UP000543554">
    <property type="component" value="Unassembled WGS sequence"/>
</dbReference>
<comment type="similarity">
    <text evidence="1">Belongs to the 'phage' integrase family.</text>
</comment>
<dbReference type="Pfam" id="PF20172">
    <property type="entry name" value="DUF6538"/>
    <property type="match status" value="1"/>
</dbReference>
<dbReference type="AlphaFoldDB" id="A0AA40VCN4"/>
<dbReference type="Gene3D" id="1.10.150.130">
    <property type="match status" value="1"/>
</dbReference>
<dbReference type="GO" id="GO:0015074">
    <property type="term" value="P:DNA integration"/>
    <property type="evidence" value="ECO:0007669"/>
    <property type="project" value="UniProtKB-KW"/>
</dbReference>
<dbReference type="InterPro" id="IPR002104">
    <property type="entry name" value="Integrase_catalytic"/>
</dbReference>